<dbReference type="SUPFAM" id="SSF158472">
    <property type="entry name" value="HAMP domain-like"/>
    <property type="match status" value="1"/>
</dbReference>
<dbReference type="Gene3D" id="6.10.340.10">
    <property type="match status" value="1"/>
</dbReference>
<evidence type="ECO:0000313" key="14">
    <source>
        <dbReference type="Proteomes" id="UP000193749"/>
    </source>
</evidence>
<keyword evidence="10" id="KW-0472">Membrane</keyword>
<keyword evidence="4" id="KW-1003">Cell membrane</keyword>
<feature type="domain" description="Histidine kinase" evidence="11">
    <location>
        <begin position="224"/>
        <end position="421"/>
    </location>
</feature>
<dbReference type="SUPFAM" id="SSF47384">
    <property type="entry name" value="Homodimeric domain of signal transducing histidine kinase"/>
    <property type="match status" value="1"/>
</dbReference>
<dbReference type="CDD" id="cd00075">
    <property type="entry name" value="HATPase"/>
    <property type="match status" value="1"/>
</dbReference>
<dbReference type="SMART" id="SM00388">
    <property type="entry name" value="HisKA"/>
    <property type="match status" value="1"/>
</dbReference>
<comment type="subcellular location">
    <subcellularLocation>
        <location evidence="2">Cell membrane</location>
        <topology evidence="2">Multi-pass membrane protein</topology>
    </subcellularLocation>
</comment>
<keyword evidence="10" id="KW-0812">Transmembrane</keyword>
<dbReference type="SMART" id="SM00304">
    <property type="entry name" value="HAMP"/>
    <property type="match status" value="1"/>
</dbReference>
<gene>
    <name evidence="13" type="ORF">HA50_29590</name>
</gene>
<accession>A0A1X1EGT4</accession>
<protein>
    <recommendedName>
        <fullName evidence="3">histidine kinase</fullName>
        <ecNumber evidence="3">2.7.13.3</ecNumber>
    </recommendedName>
</protein>
<dbReference type="InterPro" id="IPR050980">
    <property type="entry name" value="2C_sensor_his_kinase"/>
</dbReference>
<dbReference type="Proteomes" id="UP000193749">
    <property type="component" value="Unassembled WGS sequence"/>
</dbReference>
<keyword evidence="5" id="KW-0597">Phosphoprotein</keyword>
<proteinExistence type="predicted"/>
<evidence type="ECO:0000256" key="9">
    <source>
        <dbReference type="ARBA" id="ARBA00022840"/>
    </source>
</evidence>
<sequence>MKRITDLPMHLQIFFAVISAISLVVLCTIMLWLWTDDENRHHNAFATFSGMVEQTLPPASAPADAQSTAIDSWMQRTNARFALFAANGTLLSRMLSPAIPFPHQVKAGGYFDDWYSSRFVWQLQDKRLLVIQFSVDRIERPWTFILMLLALAAAVVVISFPVIRRLTARLESLQHSVESLGKGNLAARVQVTGRDEVGQLAASFNRSATQIETLVQSQKTMLANASHELRSPLMRIQMASALLSTEHSQAGNELQRSVRELDALVEEILTLSRLEMADNVIVGELLATDITALAAEECASVEVELNAEHIVAQVDARLMRRLMRNLIENALRYAGREVTVNLKCTPDHGFLLTVNDRGPGIPESEMVRIFEPFYRLARSGNGSGLGLALVRSISQYHGGEVSVHNRSGGGASFSVHIPLLHNFT</sequence>
<evidence type="ECO:0000256" key="10">
    <source>
        <dbReference type="SAM" id="Phobius"/>
    </source>
</evidence>
<dbReference type="EC" id="2.7.13.3" evidence="3"/>
<dbReference type="GO" id="GO:0000155">
    <property type="term" value="F:phosphorelay sensor kinase activity"/>
    <property type="evidence" value="ECO:0007669"/>
    <property type="project" value="InterPro"/>
</dbReference>
<evidence type="ECO:0000313" key="13">
    <source>
        <dbReference type="EMBL" id="ORM88089.1"/>
    </source>
</evidence>
<dbReference type="InterPro" id="IPR005467">
    <property type="entry name" value="His_kinase_dom"/>
</dbReference>
<dbReference type="InterPro" id="IPR004358">
    <property type="entry name" value="Sig_transdc_His_kin-like_C"/>
</dbReference>
<evidence type="ECO:0000256" key="2">
    <source>
        <dbReference type="ARBA" id="ARBA00004651"/>
    </source>
</evidence>
<dbReference type="PROSITE" id="PS50109">
    <property type="entry name" value="HIS_KIN"/>
    <property type="match status" value="1"/>
</dbReference>
<reference evidence="13 14" key="1">
    <citation type="journal article" date="2017" name="Antonie Van Leeuwenhoek">
        <title>Phylogenomic resolution of the bacterial genus Pantoea and its relationship with Erwinia and Tatumella.</title>
        <authorList>
            <person name="Palmer M."/>
            <person name="Steenkamp E.T."/>
            <person name="Coetzee M.P."/>
            <person name="Chan W.Y."/>
            <person name="van Zyl E."/>
            <person name="De Maayer P."/>
            <person name="Coutinho T.A."/>
            <person name="Blom J."/>
            <person name="Smits T.H."/>
            <person name="Duffy B."/>
            <person name="Venter S.N."/>
        </authorList>
    </citation>
    <scope>NUCLEOTIDE SEQUENCE [LARGE SCALE GENOMIC DNA]</scope>
    <source>
        <strain evidence="13 14">LMG 2657</strain>
    </source>
</reference>
<keyword evidence="8" id="KW-0418">Kinase</keyword>
<feature type="transmembrane region" description="Helical" evidence="10">
    <location>
        <begin position="12"/>
        <end position="34"/>
    </location>
</feature>
<dbReference type="Pfam" id="PF00672">
    <property type="entry name" value="HAMP"/>
    <property type="match status" value="1"/>
</dbReference>
<dbReference type="Gene3D" id="1.10.287.130">
    <property type="match status" value="1"/>
</dbReference>
<dbReference type="AlphaFoldDB" id="A0A1X1EGT4"/>
<keyword evidence="6" id="KW-0808">Transferase</keyword>
<name>A0A1X1EGT4_PANCY</name>
<evidence type="ECO:0000256" key="6">
    <source>
        <dbReference type="ARBA" id="ARBA00022679"/>
    </source>
</evidence>
<dbReference type="OrthoDB" id="9804645at2"/>
<dbReference type="InterPro" id="IPR003660">
    <property type="entry name" value="HAMP_dom"/>
</dbReference>
<evidence type="ECO:0000256" key="5">
    <source>
        <dbReference type="ARBA" id="ARBA00022553"/>
    </source>
</evidence>
<keyword evidence="10" id="KW-1133">Transmembrane helix</keyword>
<organism evidence="13 14">
    <name type="scientific">Pantoea cypripedii</name>
    <name type="common">Pectobacterium cypripedii</name>
    <name type="synonym">Erwinia cypripedii</name>
    <dbReference type="NCBI Taxonomy" id="55209"/>
    <lineage>
        <taxon>Bacteria</taxon>
        <taxon>Pseudomonadati</taxon>
        <taxon>Pseudomonadota</taxon>
        <taxon>Gammaproteobacteria</taxon>
        <taxon>Enterobacterales</taxon>
        <taxon>Erwiniaceae</taxon>
        <taxon>Pantoea</taxon>
    </lineage>
</organism>
<dbReference type="InterPro" id="IPR003594">
    <property type="entry name" value="HATPase_dom"/>
</dbReference>
<dbReference type="GO" id="GO:0005886">
    <property type="term" value="C:plasma membrane"/>
    <property type="evidence" value="ECO:0007669"/>
    <property type="project" value="UniProtKB-SubCell"/>
</dbReference>
<evidence type="ECO:0000256" key="1">
    <source>
        <dbReference type="ARBA" id="ARBA00000085"/>
    </source>
</evidence>
<keyword evidence="14" id="KW-1185">Reference proteome</keyword>
<dbReference type="EMBL" id="MLJI01000003">
    <property type="protein sequence ID" value="ORM88089.1"/>
    <property type="molecule type" value="Genomic_DNA"/>
</dbReference>
<dbReference type="Pfam" id="PF02518">
    <property type="entry name" value="HATPase_c"/>
    <property type="match status" value="1"/>
</dbReference>
<dbReference type="GO" id="GO:0005524">
    <property type="term" value="F:ATP binding"/>
    <property type="evidence" value="ECO:0007669"/>
    <property type="project" value="UniProtKB-KW"/>
</dbReference>
<evidence type="ECO:0000259" key="11">
    <source>
        <dbReference type="PROSITE" id="PS50109"/>
    </source>
</evidence>
<dbReference type="SMART" id="SM00387">
    <property type="entry name" value="HATPase_c"/>
    <property type="match status" value="1"/>
</dbReference>
<dbReference type="CDD" id="cd06225">
    <property type="entry name" value="HAMP"/>
    <property type="match status" value="1"/>
</dbReference>
<dbReference type="SUPFAM" id="SSF55874">
    <property type="entry name" value="ATPase domain of HSP90 chaperone/DNA topoisomerase II/histidine kinase"/>
    <property type="match status" value="1"/>
</dbReference>
<dbReference type="InterPro" id="IPR036890">
    <property type="entry name" value="HATPase_C_sf"/>
</dbReference>
<dbReference type="PRINTS" id="PR00344">
    <property type="entry name" value="BCTRLSENSOR"/>
</dbReference>
<comment type="caution">
    <text evidence="13">The sequence shown here is derived from an EMBL/GenBank/DDBJ whole genome shotgun (WGS) entry which is preliminary data.</text>
</comment>
<evidence type="ECO:0000256" key="3">
    <source>
        <dbReference type="ARBA" id="ARBA00012438"/>
    </source>
</evidence>
<evidence type="ECO:0000256" key="8">
    <source>
        <dbReference type="ARBA" id="ARBA00022777"/>
    </source>
</evidence>
<dbReference type="PANTHER" id="PTHR44936:SF10">
    <property type="entry name" value="SENSOR PROTEIN RSTB"/>
    <property type="match status" value="1"/>
</dbReference>
<evidence type="ECO:0000256" key="4">
    <source>
        <dbReference type="ARBA" id="ARBA00022475"/>
    </source>
</evidence>
<feature type="domain" description="HAMP" evidence="12">
    <location>
        <begin position="164"/>
        <end position="216"/>
    </location>
</feature>
<dbReference type="PROSITE" id="PS50885">
    <property type="entry name" value="HAMP"/>
    <property type="match status" value="1"/>
</dbReference>
<keyword evidence="9" id="KW-0067">ATP-binding</keyword>
<dbReference type="Gene3D" id="3.30.565.10">
    <property type="entry name" value="Histidine kinase-like ATPase, C-terminal domain"/>
    <property type="match status" value="1"/>
</dbReference>
<dbReference type="InterPro" id="IPR003661">
    <property type="entry name" value="HisK_dim/P_dom"/>
</dbReference>
<dbReference type="RefSeq" id="WP_084881053.1">
    <property type="nucleotide sequence ID" value="NZ_JAGGMY010000004.1"/>
</dbReference>
<dbReference type="PANTHER" id="PTHR44936">
    <property type="entry name" value="SENSOR PROTEIN CREC"/>
    <property type="match status" value="1"/>
</dbReference>
<feature type="transmembrane region" description="Helical" evidence="10">
    <location>
        <begin position="142"/>
        <end position="163"/>
    </location>
</feature>
<dbReference type="CDD" id="cd00082">
    <property type="entry name" value="HisKA"/>
    <property type="match status" value="1"/>
</dbReference>
<keyword evidence="7" id="KW-0547">Nucleotide-binding</keyword>
<dbReference type="STRING" id="55209.HA50_29590"/>
<dbReference type="Pfam" id="PF00512">
    <property type="entry name" value="HisKA"/>
    <property type="match status" value="1"/>
</dbReference>
<comment type="catalytic activity">
    <reaction evidence="1">
        <text>ATP + protein L-histidine = ADP + protein N-phospho-L-histidine.</text>
        <dbReference type="EC" id="2.7.13.3"/>
    </reaction>
</comment>
<dbReference type="InterPro" id="IPR036097">
    <property type="entry name" value="HisK_dim/P_sf"/>
</dbReference>
<evidence type="ECO:0000256" key="7">
    <source>
        <dbReference type="ARBA" id="ARBA00022741"/>
    </source>
</evidence>
<evidence type="ECO:0000259" key="12">
    <source>
        <dbReference type="PROSITE" id="PS50885"/>
    </source>
</evidence>